<gene>
    <name evidence="3" type="primary">ORF52392</name>
</gene>
<dbReference type="AlphaFoldDB" id="A0A0B6Z7P2"/>
<feature type="coiled-coil region" evidence="1">
    <location>
        <begin position="78"/>
        <end position="106"/>
    </location>
</feature>
<feature type="non-terminal residue" evidence="3">
    <location>
        <position position="1"/>
    </location>
</feature>
<evidence type="ECO:0000256" key="2">
    <source>
        <dbReference type="SAM" id="MobiDB-lite"/>
    </source>
</evidence>
<evidence type="ECO:0000256" key="1">
    <source>
        <dbReference type="SAM" id="Coils"/>
    </source>
</evidence>
<accession>A0A0B6Z7P2</accession>
<proteinExistence type="predicted"/>
<dbReference type="EMBL" id="HACG01017774">
    <property type="protein sequence ID" value="CEK64639.1"/>
    <property type="molecule type" value="Transcribed_RNA"/>
</dbReference>
<reference evidence="3" key="1">
    <citation type="submission" date="2014-12" db="EMBL/GenBank/DDBJ databases">
        <title>Insight into the proteome of Arion vulgaris.</title>
        <authorList>
            <person name="Aradska J."/>
            <person name="Bulat T."/>
            <person name="Smidak R."/>
            <person name="Sarate P."/>
            <person name="Gangsoo J."/>
            <person name="Sialana F."/>
            <person name="Bilban M."/>
            <person name="Lubec G."/>
        </authorList>
    </citation>
    <scope>NUCLEOTIDE SEQUENCE</scope>
    <source>
        <tissue evidence="3">Skin</tissue>
    </source>
</reference>
<feature type="compositionally biased region" description="Polar residues" evidence="2">
    <location>
        <begin position="13"/>
        <end position="25"/>
    </location>
</feature>
<keyword evidence="1" id="KW-0175">Coiled coil</keyword>
<protein>
    <submittedName>
        <fullName evidence="3">Uncharacterized protein</fullName>
    </submittedName>
</protein>
<evidence type="ECO:0000313" key="3">
    <source>
        <dbReference type="EMBL" id="CEK64639.1"/>
    </source>
</evidence>
<name>A0A0B6Z7P2_9EUPU</name>
<feature type="region of interest" description="Disordered" evidence="2">
    <location>
        <begin position="1"/>
        <end position="32"/>
    </location>
</feature>
<sequence length="244" mass="28792">NDVQKERLDSVQDKSGQGSDTNDQQENVEETDMVDIVGIDNRILQEWKNLKHAEEIFKLQKEAFEQEKLESRNIDSKLEKLEKVGNETSERLLNEQEEMQQFHEQKDIQKARLNLSANINPCKEEIVENNIRKCGLVEERSTLLKELEYLKQCVFELNRRKEVLESEMSNFHLRDYADGSAEYLLKTTDSLEGRLQEEWEVLKKAQNELKTRETDLDNQEALFESKLDKCDVLEEEIKRLQEDI</sequence>
<organism evidence="3">
    <name type="scientific">Arion vulgaris</name>
    <dbReference type="NCBI Taxonomy" id="1028688"/>
    <lineage>
        <taxon>Eukaryota</taxon>
        <taxon>Metazoa</taxon>
        <taxon>Spiralia</taxon>
        <taxon>Lophotrochozoa</taxon>
        <taxon>Mollusca</taxon>
        <taxon>Gastropoda</taxon>
        <taxon>Heterobranchia</taxon>
        <taxon>Euthyneura</taxon>
        <taxon>Panpulmonata</taxon>
        <taxon>Eupulmonata</taxon>
        <taxon>Stylommatophora</taxon>
        <taxon>Helicina</taxon>
        <taxon>Arionoidea</taxon>
        <taxon>Arionidae</taxon>
        <taxon>Arion</taxon>
    </lineage>
</organism>
<feature type="non-terminal residue" evidence="3">
    <location>
        <position position="244"/>
    </location>
</feature>
<feature type="compositionally biased region" description="Basic and acidic residues" evidence="2">
    <location>
        <begin position="1"/>
        <end position="12"/>
    </location>
</feature>
<feature type="coiled-coil region" evidence="1">
    <location>
        <begin position="202"/>
        <end position="243"/>
    </location>
</feature>